<dbReference type="AlphaFoldDB" id="A0A1Y0VQG3"/>
<evidence type="ECO:0000313" key="2">
    <source>
        <dbReference type="Proteomes" id="UP000196118"/>
    </source>
</evidence>
<proteinExistence type="predicted"/>
<dbReference type="Proteomes" id="UP000196118">
    <property type="component" value="Chromosome"/>
</dbReference>
<organism evidence="1 2">
    <name type="scientific">Pediococcus pentosaceus</name>
    <dbReference type="NCBI Taxonomy" id="1255"/>
    <lineage>
        <taxon>Bacteria</taxon>
        <taxon>Bacillati</taxon>
        <taxon>Bacillota</taxon>
        <taxon>Bacilli</taxon>
        <taxon>Lactobacillales</taxon>
        <taxon>Lactobacillaceae</taxon>
        <taxon>Pediococcus</taxon>
    </lineage>
</organism>
<evidence type="ECO:0008006" key="3">
    <source>
        <dbReference type="Google" id="ProtNLM"/>
    </source>
</evidence>
<reference evidence="1 2" key="1">
    <citation type="submission" date="2017-05" db="EMBL/GenBank/DDBJ databases">
        <title>Genome sequence of Pediococcus pentosaceus strain SRCM100892.</title>
        <authorList>
            <person name="Cho S.H."/>
        </authorList>
    </citation>
    <scope>NUCLEOTIDE SEQUENCE [LARGE SCALE GENOMIC DNA]</scope>
    <source>
        <strain evidence="1 2">SRCM100892</strain>
    </source>
</reference>
<name>A0A1Y0VQG3_PEDPE</name>
<sequence>MTKDEYVKKLQKYYDDNKLKNTDSYGEGYTDGLAEALDYAIGLAEKLEEPKKVVIPKFIAIDIKYHKNYGSTLRDVLGSTFDQNVESDVYCWFFAADGDENVRKYISAWDNGYEVEKEKKYRVKLPGMIGDNGQQYISKSMDDKLFACAYRDYLEQEFTKEELEKFPNWVQQLEFEEIEDD</sequence>
<accession>A0A1Y0VQG3</accession>
<gene>
    <name evidence="1" type="ORF">S100892_01131</name>
</gene>
<dbReference type="EMBL" id="CP021474">
    <property type="protein sequence ID" value="ARW19704.1"/>
    <property type="molecule type" value="Genomic_DNA"/>
</dbReference>
<dbReference type="InterPro" id="IPR012865">
    <property type="entry name" value="DUF1642"/>
</dbReference>
<dbReference type="Pfam" id="PF07852">
    <property type="entry name" value="DUF1642"/>
    <property type="match status" value="1"/>
</dbReference>
<protein>
    <recommendedName>
        <fullName evidence="3">DUF1642 domain-containing protein</fullName>
    </recommendedName>
</protein>
<evidence type="ECO:0000313" key="1">
    <source>
        <dbReference type="EMBL" id="ARW19704.1"/>
    </source>
</evidence>